<dbReference type="KEGG" id="saco:SAME_01651"/>
<protein>
    <submittedName>
        <fullName evidence="12">ATP-dependent nuclease subunit B</fullName>
        <ecNumber evidence="12">3.1.-.-</ecNumber>
    </submittedName>
</protein>
<dbReference type="GO" id="GO:0004527">
    <property type="term" value="F:exonuclease activity"/>
    <property type="evidence" value="ECO:0007669"/>
    <property type="project" value="UniProtKB-KW"/>
</dbReference>
<feature type="domain" description="ATP-dependent helicase/deoxyribonuclease subunit B N-terminal" evidence="11">
    <location>
        <begin position="24"/>
        <end position="248"/>
    </location>
</feature>
<evidence type="ECO:0000256" key="6">
    <source>
        <dbReference type="ARBA" id="ARBA00022839"/>
    </source>
</evidence>
<keyword evidence="8" id="KW-0238">DNA-binding</keyword>
<evidence type="ECO:0000256" key="8">
    <source>
        <dbReference type="ARBA" id="ARBA00023125"/>
    </source>
</evidence>
<keyword evidence="6" id="KW-0269">Exonuclease</keyword>
<dbReference type="InterPro" id="IPR027417">
    <property type="entry name" value="P-loop_NTPase"/>
</dbReference>
<dbReference type="InterPro" id="IPR038726">
    <property type="entry name" value="PDDEXK_AddAB-type"/>
</dbReference>
<keyword evidence="5" id="KW-0347">Helicase</keyword>
<dbReference type="InterPro" id="IPR049035">
    <property type="entry name" value="ADDB_N"/>
</dbReference>
<dbReference type="GO" id="GO:0005524">
    <property type="term" value="F:ATP binding"/>
    <property type="evidence" value="ECO:0007669"/>
    <property type="project" value="UniProtKB-KW"/>
</dbReference>
<keyword evidence="4 12" id="KW-0378">Hydrolase</keyword>
<dbReference type="GO" id="GO:0006281">
    <property type="term" value="P:DNA repair"/>
    <property type="evidence" value="ECO:0007669"/>
    <property type="project" value="UniProtKB-KW"/>
</dbReference>
<keyword evidence="1" id="KW-0540">Nuclease</keyword>
<evidence type="ECO:0000256" key="3">
    <source>
        <dbReference type="ARBA" id="ARBA00022763"/>
    </source>
</evidence>
<evidence type="ECO:0000259" key="11">
    <source>
        <dbReference type="Pfam" id="PF21445"/>
    </source>
</evidence>
<sequence>MQLFYTPISTDLTELLTQKANQYMTEGKRVFYIAPNSLSFEKERKVLEYLPQKATFQMLVTRFGQIPNYFILPKKGEGEALDDSGLSMLLYRVLRQLPDQKLPVFGRVQYDPGFVEQLLDLYKEFAKSQLSLDDLDVLVDKNSPLDKVSELKLILGDFLGELDKEELASDSKLQFFLRSLSGDALDDQLKDVVFIIDGFTRFSEEEERLIEHLHPKAADIIIGTYASEKAYQAHMLSGNVYEASVSFLRDLAVQYGVKPSPLGAAKDTLFSRVSTAFEQSYTFLAEDKHPAWTKAEKEALQIWEAPNQKNEIEAVARDIRRKMREEGADYKDFLLLLGDESSYQLPLTRIFAQFDIPFYWGRSEAMVNHPLAHFLMTLERVVTYYFQRDDVLNLIKSGLFGKFSQQDVDVFEDYCHFADISGKHFQKPFKHNSHQHVREANGETIEVAKYDLARLNQIRKQIISPLLKLMTDQDDRDLFGALMTFFGDIDLVSNFKHLVRDTTVQDLEQHEQVWKSFVSLLEQARRIFNKHEMSIPELITLLSDGLKSSHYRTIPATVNVVKVRSYDLIAPHSSPYVYAIGLTQAHFPKIVQNNSLLSDADRHIINERTTSTGRLEIVTSDNLKKNHFVAISLLNAAEKGLVLSYPQLIGESQDAVSPYLKRLVEQLGLPLTKKQRSLQTIEPDDLGSYKEVLARLVVLNRSRLLDRLSPEEVTYWSVLGRVISKELATNGIKRTAISKEVSSRPLSQDVLEVLFPREKPVSLSASSLARFYNNQYLYFVEKVLGLQQQESIHPDARSHGNFLHKVFERALANQEVGSFDDKLEAAFSETREDPTFNAIYTKDQGSLYSRELLEGIARATGSLFGHNDHIRVSRQEAPFQLSLAGSSHPLKNREIVVTGIIDRVDQLYTGDQPVAYGVIDYKSSHQRFRLDDFYNGLSPQLMTYLLALQEGKDRQGNTLFPRLDYFGAMYLQMQEPSVTLKELSAFGKLPQKIKEELRYDGLFREEFLDFLPQQDYKYSRNRQAVVYDEAELATLIAYVKWQYQQAAEAILRGEFAINPYTRDGKTVSGEQLNALTGFEADLHLGQSRRLETLTANPSQKRQLIMNKIQETVNENGGDFRV</sequence>
<dbReference type="EMBL" id="LT906454">
    <property type="protein sequence ID" value="SNV43157.1"/>
    <property type="molecule type" value="Genomic_DNA"/>
</dbReference>
<evidence type="ECO:0000256" key="1">
    <source>
        <dbReference type="ARBA" id="ARBA00022722"/>
    </source>
</evidence>
<dbReference type="GO" id="GO:0004386">
    <property type="term" value="F:helicase activity"/>
    <property type="evidence" value="ECO:0007669"/>
    <property type="project" value="UniProtKB-KW"/>
</dbReference>
<evidence type="ECO:0000313" key="12">
    <source>
        <dbReference type="EMBL" id="SNV43157.1"/>
    </source>
</evidence>
<dbReference type="SUPFAM" id="SSF52540">
    <property type="entry name" value="P-loop containing nucleoside triphosphate hydrolases"/>
    <property type="match status" value="1"/>
</dbReference>
<dbReference type="Pfam" id="PF21445">
    <property type="entry name" value="ADDB_N"/>
    <property type="match status" value="1"/>
</dbReference>
<dbReference type="Gene3D" id="3.40.50.300">
    <property type="entry name" value="P-loop containing nucleotide triphosphate hydrolases"/>
    <property type="match status" value="4"/>
</dbReference>
<dbReference type="RefSeq" id="WP_095123157.1">
    <property type="nucleotide sequence ID" value="NZ_LT906454.1"/>
</dbReference>
<dbReference type="GO" id="GO:0006310">
    <property type="term" value="P:DNA recombination"/>
    <property type="evidence" value="ECO:0007669"/>
    <property type="project" value="TreeGrafter"/>
</dbReference>
<evidence type="ECO:0000256" key="7">
    <source>
        <dbReference type="ARBA" id="ARBA00022840"/>
    </source>
</evidence>
<evidence type="ECO:0000259" key="10">
    <source>
        <dbReference type="Pfam" id="PF12705"/>
    </source>
</evidence>
<keyword evidence="3" id="KW-0227">DNA damage</keyword>
<dbReference type="PANTHER" id="PTHR30591:SF1">
    <property type="entry name" value="RECBCD ENZYME SUBUNIT RECC"/>
    <property type="match status" value="1"/>
</dbReference>
<evidence type="ECO:0000256" key="2">
    <source>
        <dbReference type="ARBA" id="ARBA00022741"/>
    </source>
</evidence>
<dbReference type="InterPro" id="IPR011604">
    <property type="entry name" value="PDDEXK-like_dom_sf"/>
</dbReference>
<dbReference type="OrthoDB" id="9758506at2"/>
<dbReference type="GO" id="GO:0016817">
    <property type="term" value="F:hydrolase activity, acting on acid anhydrides"/>
    <property type="evidence" value="ECO:0007669"/>
    <property type="project" value="InterPro"/>
</dbReference>
<evidence type="ECO:0000313" key="13">
    <source>
        <dbReference type="Proteomes" id="UP000215144"/>
    </source>
</evidence>
<organism evidence="12 13">
    <name type="scientific">Streptococcus acidominimus</name>
    <dbReference type="NCBI Taxonomy" id="1326"/>
    <lineage>
        <taxon>Bacteria</taxon>
        <taxon>Bacillati</taxon>
        <taxon>Bacillota</taxon>
        <taxon>Bacilli</taxon>
        <taxon>Lactobacillales</taxon>
        <taxon>Streptococcaceae</taxon>
        <taxon>Streptococcus</taxon>
    </lineage>
</organism>
<dbReference type="Pfam" id="PF12705">
    <property type="entry name" value="PDDEXK_1"/>
    <property type="match status" value="1"/>
</dbReference>
<dbReference type="EC" id="3.1.-.-" evidence="12"/>
<gene>
    <name evidence="12" type="primary">rexB</name>
    <name evidence="12" type="ORF">SAMEA4504048_01651</name>
</gene>
<evidence type="ECO:0000256" key="9">
    <source>
        <dbReference type="ARBA" id="ARBA00023204"/>
    </source>
</evidence>
<dbReference type="InterPro" id="IPR014141">
    <property type="entry name" value="DNA_helicase_suRexB"/>
</dbReference>
<dbReference type="SUPFAM" id="SSF52980">
    <property type="entry name" value="Restriction endonuclease-like"/>
    <property type="match status" value="1"/>
</dbReference>
<feature type="domain" description="PD-(D/E)XK endonuclease-like" evidence="10">
    <location>
        <begin position="762"/>
        <end position="1061"/>
    </location>
</feature>
<keyword evidence="2" id="KW-0547">Nucleotide-binding</keyword>
<dbReference type="AlphaFoldDB" id="A0A239X8Z5"/>
<dbReference type="InterPro" id="IPR011335">
    <property type="entry name" value="Restrct_endonuc-II-like"/>
</dbReference>
<dbReference type="Proteomes" id="UP000215144">
    <property type="component" value="Chromosome 1"/>
</dbReference>
<dbReference type="Gene3D" id="3.90.320.10">
    <property type="match status" value="1"/>
</dbReference>
<dbReference type="NCBIfam" id="TIGR02774">
    <property type="entry name" value="rexB_recomb"/>
    <property type="match status" value="1"/>
</dbReference>
<dbReference type="GO" id="GO:0003677">
    <property type="term" value="F:DNA binding"/>
    <property type="evidence" value="ECO:0007669"/>
    <property type="project" value="UniProtKB-KW"/>
</dbReference>
<reference evidence="12 13" key="1">
    <citation type="submission" date="2017-06" db="EMBL/GenBank/DDBJ databases">
        <authorList>
            <consortium name="Pathogen Informatics"/>
        </authorList>
    </citation>
    <scope>NUCLEOTIDE SEQUENCE [LARGE SCALE GENOMIC DNA]</scope>
    <source>
        <strain evidence="12 13">NCTC11291</strain>
    </source>
</reference>
<keyword evidence="9" id="KW-0234">DNA repair</keyword>
<evidence type="ECO:0000256" key="4">
    <source>
        <dbReference type="ARBA" id="ARBA00022801"/>
    </source>
</evidence>
<accession>A0A239X8Z5</accession>
<proteinExistence type="predicted"/>
<evidence type="ECO:0000256" key="5">
    <source>
        <dbReference type="ARBA" id="ARBA00022806"/>
    </source>
</evidence>
<name>A0A239X8Z5_STRAI</name>
<dbReference type="PANTHER" id="PTHR30591">
    <property type="entry name" value="RECBCD ENZYME SUBUNIT RECC"/>
    <property type="match status" value="1"/>
</dbReference>
<keyword evidence="7" id="KW-0067">ATP-binding</keyword>